<reference evidence="1" key="1">
    <citation type="journal article" date="2015" name="Nature">
        <title>Complex archaea that bridge the gap between prokaryotes and eukaryotes.</title>
        <authorList>
            <person name="Spang A."/>
            <person name="Saw J.H."/>
            <person name="Jorgensen S.L."/>
            <person name="Zaremba-Niedzwiedzka K."/>
            <person name="Martijn J."/>
            <person name="Lind A.E."/>
            <person name="van Eijk R."/>
            <person name="Schleper C."/>
            <person name="Guy L."/>
            <person name="Ettema T.J."/>
        </authorList>
    </citation>
    <scope>NUCLEOTIDE SEQUENCE</scope>
</reference>
<feature type="non-terminal residue" evidence="1">
    <location>
        <position position="1"/>
    </location>
</feature>
<dbReference type="EMBL" id="LAZR01038147">
    <property type="protein sequence ID" value="KKL20310.1"/>
    <property type="molecule type" value="Genomic_DNA"/>
</dbReference>
<comment type="caution">
    <text evidence="1">The sequence shown here is derived from an EMBL/GenBank/DDBJ whole genome shotgun (WGS) entry which is preliminary data.</text>
</comment>
<gene>
    <name evidence="1" type="ORF">LCGC14_2456750</name>
</gene>
<name>A0A0F9BF15_9ZZZZ</name>
<organism evidence="1">
    <name type="scientific">marine sediment metagenome</name>
    <dbReference type="NCBI Taxonomy" id="412755"/>
    <lineage>
        <taxon>unclassified sequences</taxon>
        <taxon>metagenomes</taxon>
        <taxon>ecological metagenomes</taxon>
    </lineage>
</organism>
<sequence length="51" mass="5880">KYHNTKFISIPIAGEKTVFVVTKNDVDHEDVIVKINKILQFSKQILDKNLP</sequence>
<protein>
    <submittedName>
        <fullName evidence="1">Uncharacterized protein</fullName>
    </submittedName>
</protein>
<dbReference type="AlphaFoldDB" id="A0A0F9BF15"/>
<evidence type="ECO:0000313" key="1">
    <source>
        <dbReference type="EMBL" id="KKL20310.1"/>
    </source>
</evidence>
<proteinExistence type="predicted"/>
<accession>A0A0F9BF15</accession>